<feature type="domain" description="SARAH" evidence="15">
    <location>
        <begin position="499"/>
        <end position="546"/>
    </location>
</feature>
<reference evidence="17" key="1">
    <citation type="submission" date="2022-11" db="UniProtKB">
        <authorList>
            <consortium name="WormBaseParasite"/>
        </authorList>
    </citation>
    <scope>IDENTIFICATION</scope>
</reference>
<dbReference type="InterPro" id="IPR017441">
    <property type="entry name" value="Protein_kinase_ATP_BS"/>
</dbReference>
<dbReference type="PROSITE" id="PS50951">
    <property type="entry name" value="SARAH"/>
    <property type="match status" value="1"/>
</dbReference>
<accession>A0A914LBG2</accession>
<evidence type="ECO:0000259" key="15">
    <source>
        <dbReference type="PROSITE" id="PS50951"/>
    </source>
</evidence>
<dbReference type="InterPro" id="IPR024205">
    <property type="entry name" value="Mst1_2_SARAH_domain"/>
</dbReference>
<organism evidence="16 17">
    <name type="scientific">Meloidogyne incognita</name>
    <name type="common">Southern root-knot nematode worm</name>
    <name type="synonym">Oxyuris incognita</name>
    <dbReference type="NCBI Taxonomy" id="6306"/>
    <lineage>
        <taxon>Eukaryota</taxon>
        <taxon>Metazoa</taxon>
        <taxon>Ecdysozoa</taxon>
        <taxon>Nematoda</taxon>
        <taxon>Chromadorea</taxon>
        <taxon>Rhabditida</taxon>
        <taxon>Tylenchina</taxon>
        <taxon>Tylenchomorpha</taxon>
        <taxon>Tylenchoidea</taxon>
        <taxon>Meloidogynidae</taxon>
        <taxon>Meloidogyninae</taxon>
        <taxon>Meloidogyne</taxon>
        <taxon>Meloidogyne incognita group</taxon>
    </lineage>
</organism>
<evidence type="ECO:0000313" key="16">
    <source>
        <dbReference type="Proteomes" id="UP000887563"/>
    </source>
</evidence>
<evidence type="ECO:0000256" key="10">
    <source>
        <dbReference type="ARBA" id="ARBA00059815"/>
    </source>
</evidence>
<dbReference type="CDD" id="cd06612">
    <property type="entry name" value="STKc_MST1_2"/>
    <property type="match status" value="1"/>
</dbReference>
<dbReference type="InterPro" id="IPR036674">
    <property type="entry name" value="p53_tetramer_sf"/>
</dbReference>
<dbReference type="InterPro" id="IPR011009">
    <property type="entry name" value="Kinase-like_dom_sf"/>
</dbReference>
<dbReference type="PANTHER" id="PTHR48012">
    <property type="entry name" value="STERILE20-LIKE KINASE, ISOFORM B-RELATED"/>
    <property type="match status" value="1"/>
</dbReference>
<evidence type="ECO:0000256" key="11">
    <source>
        <dbReference type="ARBA" id="ARBA00074244"/>
    </source>
</evidence>
<keyword evidence="3" id="KW-0723">Serine/threonine-protein kinase</keyword>
<dbReference type="AlphaFoldDB" id="A0A914LBG2"/>
<feature type="binding site" evidence="12">
    <location>
        <position position="104"/>
    </location>
    <ligand>
        <name>ATP</name>
        <dbReference type="ChEBI" id="CHEBI:30616"/>
    </ligand>
</feature>
<sequence length="553" mass="62387">MGHLISVPQQCSQLFHTPFVNSSTSQIFSQNCTNKNFEMLNNNEDEIDEHIPTTPDPNSFKLQPHELNQFPDEIFDIVSKVGEGSYGSVHKALHKSSGRSLAIKMVPVDTDLQEIIKEITIMQQCDSRHVVKYYGSYFKNSDLWIVMEYCGAGSVSDIMRLRRKTLDEFEISAILKDTLLGLFYLHGMKKIHRDIKAGNILLNMDGNAKLADFGVAGQITDTMAKRNTVIGTPFWMAPELIQEVGYDMKADIWSLGITAIEMAEGRPPHAEIHPMRAIFMIPTKPPPTLKVPQDWSPSFLDLISKCLVKNPEERTTAKCLLEHEFIKSAKGAKVLREMIANAQDVAAQYLLQEAQYSHIHNQQQQQTSISEFDTNSTMVSTNSERKNSSTKNSLIINSETLGSGINDNNNGTLLTNFDDGTLIQYGESIRHELQITKNNNNNTSLPPPPTYLISNNGNNNNKLNEEMKNIKLNEDYNQASLDSNVSNAFKRAMNGQGDYTFLQELSTDELLLRKERLEKEMESELHELQARYHAKRKAILDAIALKKNGTVQF</sequence>
<dbReference type="CDD" id="cd21884">
    <property type="entry name" value="SARAH_MST_Hpo"/>
    <property type="match status" value="1"/>
</dbReference>
<evidence type="ECO:0000313" key="17">
    <source>
        <dbReference type="WBParaSite" id="Minc3s00380g11330"/>
    </source>
</evidence>
<dbReference type="GO" id="GO:0051262">
    <property type="term" value="P:protein tetramerization"/>
    <property type="evidence" value="ECO:0007669"/>
    <property type="project" value="InterPro"/>
</dbReference>
<comment type="catalytic activity">
    <reaction evidence="8">
        <text>L-threonyl-[protein] + ATP = O-phospho-L-threonyl-[protein] + ADP + H(+)</text>
        <dbReference type="Rhea" id="RHEA:46608"/>
        <dbReference type="Rhea" id="RHEA-COMP:11060"/>
        <dbReference type="Rhea" id="RHEA-COMP:11605"/>
        <dbReference type="ChEBI" id="CHEBI:15378"/>
        <dbReference type="ChEBI" id="CHEBI:30013"/>
        <dbReference type="ChEBI" id="CHEBI:30616"/>
        <dbReference type="ChEBI" id="CHEBI:61977"/>
        <dbReference type="ChEBI" id="CHEBI:456216"/>
        <dbReference type="EC" id="2.7.11.1"/>
    </reaction>
</comment>
<keyword evidence="7 12" id="KW-0067">ATP-binding</keyword>
<dbReference type="GO" id="GO:0005737">
    <property type="term" value="C:cytoplasm"/>
    <property type="evidence" value="ECO:0007669"/>
    <property type="project" value="TreeGrafter"/>
</dbReference>
<evidence type="ECO:0000256" key="4">
    <source>
        <dbReference type="ARBA" id="ARBA00022679"/>
    </source>
</evidence>
<evidence type="ECO:0000256" key="5">
    <source>
        <dbReference type="ARBA" id="ARBA00022741"/>
    </source>
</evidence>
<feature type="domain" description="Protein kinase" evidence="14">
    <location>
        <begin position="75"/>
        <end position="326"/>
    </location>
</feature>
<dbReference type="InterPro" id="IPR011524">
    <property type="entry name" value="SARAH_dom"/>
</dbReference>
<keyword evidence="5 12" id="KW-0547">Nucleotide-binding</keyword>
<evidence type="ECO:0000256" key="12">
    <source>
        <dbReference type="PROSITE-ProRule" id="PRU10141"/>
    </source>
</evidence>
<dbReference type="SMART" id="SM00220">
    <property type="entry name" value="S_TKc"/>
    <property type="match status" value="1"/>
</dbReference>
<evidence type="ECO:0000256" key="6">
    <source>
        <dbReference type="ARBA" id="ARBA00022777"/>
    </source>
</evidence>
<evidence type="ECO:0000256" key="3">
    <source>
        <dbReference type="ARBA" id="ARBA00022527"/>
    </source>
</evidence>
<keyword evidence="6" id="KW-0418">Kinase</keyword>
<comment type="catalytic activity">
    <reaction evidence="9">
        <text>L-seryl-[protein] + ATP = O-phospho-L-seryl-[protein] + ADP + H(+)</text>
        <dbReference type="Rhea" id="RHEA:17989"/>
        <dbReference type="Rhea" id="RHEA-COMP:9863"/>
        <dbReference type="Rhea" id="RHEA-COMP:11604"/>
        <dbReference type="ChEBI" id="CHEBI:15378"/>
        <dbReference type="ChEBI" id="CHEBI:29999"/>
        <dbReference type="ChEBI" id="CHEBI:30616"/>
        <dbReference type="ChEBI" id="CHEBI:83421"/>
        <dbReference type="ChEBI" id="CHEBI:456216"/>
        <dbReference type="EC" id="2.7.11.1"/>
    </reaction>
</comment>
<evidence type="ECO:0000259" key="14">
    <source>
        <dbReference type="PROSITE" id="PS50011"/>
    </source>
</evidence>
<dbReference type="GO" id="GO:0007165">
    <property type="term" value="P:signal transduction"/>
    <property type="evidence" value="ECO:0007669"/>
    <property type="project" value="InterPro"/>
</dbReference>
<dbReference type="GO" id="GO:0004674">
    <property type="term" value="F:protein serine/threonine kinase activity"/>
    <property type="evidence" value="ECO:0007669"/>
    <property type="project" value="UniProtKB-KW"/>
</dbReference>
<dbReference type="FunFam" id="1.10.510.10:FF:000605">
    <property type="entry name" value="serine/threonine-protein kinase 3 isoform X2"/>
    <property type="match status" value="1"/>
</dbReference>
<dbReference type="PANTHER" id="PTHR48012:SF10">
    <property type="entry name" value="FI20177P1"/>
    <property type="match status" value="1"/>
</dbReference>
<dbReference type="Pfam" id="PF11629">
    <property type="entry name" value="Mst1_SARAH"/>
    <property type="match status" value="1"/>
</dbReference>
<name>A0A914LBG2_MELIC</name>
<dbReference type="SUPFAM" id="SSF56112">
    <property type="entry name" value="Protein kinase-like (PK-like)"/>
    <property type="match status" value="1"/>
</dbReference>
<keyword evidence="4" id="KW-0808">Transferase</keyword>
<evidence type="ECO:0000256" key="9">
    <source>
        <dbReference type="ARBA" id="ARBA00048679"/>
    </source>
</evidence>
<feature type="coiled-coil region" evidence="13">
    <location>
        <begin position="507"/>
        <end position="538"/>
    </location>
</feature>
<dbReference type="Pfam" id="PF00069">
    <property type="entry name" value="Pkinase"/>
    <property type="match status" value="1"/>
</dbReference>
<evidence type="ECO:0000256" key="1">
    <source>
        <dbReference type="ARBA" id="ARBA00008874"/>
    </source>
</evidence>
<dbReference type="Gene3D" id="4.10.170.10">
    <property type="entry name" value="p53-like tetramerisation domain"/>
    <property type="match status" value="1"/>
</dbReference>
<dbReference type="InterPro" id="IPR050629">
    <property type="entry name" value="STE20/SPS1-PAK"/>
</dbReference>
<dbReference type="GO" id="GO:0005524">
    <property type="term" value="F:ATP binding"/>
    <property type="evidence" value="ECO:0007669"/>
    <property type="project" value="UniProtKB-UniRule"/>
</dbReference>
<dbReference type="FunFam" id="3.30.200.20:FF:000040">
    <property type="entry name" value="Dual specificity mitogen-activated protein kinase kinase"/>
    <property type="match status" value="1"/>
</dbReference>
<comment type="function">
    <text evidence="10">Serine/threonine-protein kinase which extends lifespan and delays tissue aging, probably by activating daf-16.</text>
</comment>
<protein>
    <recommendedName>
        <fullName evidence="11">Serine/threonine-protein kinase cst-1</fullName>
        <ecNumber evidence="2">2.7.11.1</ecNumber>
    </recommendedName>
</protein>
<evidence type="ECO:0000256" key="8">
    <source>
        <dbReference type="ARBA" id="ARBA00047899"/>
    </source>
</evidence>
<dbReference type="WBParaSite" id="Minc3s00380g11330">
    <property type="protein sequence ID" value="Minc3s00380g11330"/>
    <property type="gene ID" value="Minc3s00380g11330"/>
</dbReference>
<evidence type="ECO:0000256" key="2">
    <source>
        <dbReference type="ARBA" id="ARBA00012513"/>
    </source>
</evidence>
<dbReference type="PROSITE" id="PS00107">
    <property type="entry name" value="PROTEIN_KINASE_ATP"/>
    <property type="match status" value="1"/>
</dbReference>
<dbReference type="Proteomes" id="UP000887563">
    <property type="component" value="Unplaced"/>
</dbReference>
<comment type="similarity">
    <text evidence="1">Belongs to the protein kinase superfamily. STE Ser/Thr protein kinase family. STE20 subfamily.</text>
</comment>
<evidence type="ECO:0000256" key="13">
    <source>
        <dbReference type="SAM" id="Coils"/>
    </source>
</evidence>
<keyword evidence="16" id="KW-1185">Reference proteome</keyword>
<evidence type="ECO:0000256" key="7">
    <source>
        <dbReference type="ARBA" id="ARBA00022840"/>
    </source>
</evidence>
<proteinExistence type="inferred from homology"/>
<dbReference type="EC" id="2.7.11.1" evidence="2"/>
<keyword evidence="13" id="KW-0175">Coiled coil</keyword>
<dbReference type="PROSITE" id="PS50011">
    <property type="entry name" value="PROTEIN_KINASE_DOM"/>
    <property type="match status" value="1"/>
</dbReference>
<dbReference type="Gene3D" id="1.10.510.10">
    <property type="entry name" value="Transferase(Phosphotransferase) domain 1"/>
    <property type="match status" value="1"/>
</dbReference>
<dbReference type="InterPro" id="IPR000719">
    <property type="entry name" value="Prot_kinase_dom"/>
</dbReference>